<keyword evidence="6" id="KW-0234">DNA repair</keyword>
<evidence type="ECO:0000256" key="4">
    <source>
        <dbReference type="ARBA" id="ARBA00022769"/>
    </source>
</evidence>
<gene>
    <name evidence="7" type="ORF">UFOVP1636_33</name>
</gene>
<evidence type="ECO:0000256" key="3">
    <source>
        <dbReference type="ARBA" id="ARBA00022763"/>
    </source>
</evidence>
<dbReference type="SUPFAM" id="SSF51658">
    <property type="entry name" value="Xylose isomerase-like"/>
    <property type="match status" value="1"/>
</dbReference>
<dbReference type="Gene3D" id="3.20.20.150">
    <property type="entry name" value="Divalent-metal-dependent TIM barrel enzymes"/>
    <property type="match status" value="1"/>
</dbReference>
<dbReference type="EMBL" id="LR797503">
    <property type="protein sequence ID" value="CAB4220725.1"/>
    <property type="molecule type" value="Genomic_DNA"/>
</dbReference>
<dbReference type="PANTHER" id="PTHR31290">
    <property type="entry name" value="UV-DAMAGE ENDONUCLEASE"/>
    <property type="match status" value="1"/>
</dbReference>
<dbReference type="GO" id="GO:0004519">
    <property type="term" value="F:endonuclease activity"/>
    <property type="evidence" value="ECO:0007669"/>
    <property type="project" value="UniProtKB-KW"/>
</dbReference>
<keyword evidence="1" id="KW-0540">Nuclease</keyword>
<evidence type="ECO:0000256" key="5">
    <source>
        <dbReference type="ARBA" id="ARBA00022801"/>
    </source>
</evidence>
<dbReference type="GO" id="GO:0009411">
    <property type="term" value="P:response to UV"/>
    <property type="evidence" value="ECO:0007669"/>
    <property type="project" value="InterPro"/>
</dbReference>
<proteinExistence type="predicted"/>
<evidence type="ECO:0000256" key="6">
    <source>
        <dbReference type="ARBA" id="ARBA00023204"/>
    </source>
</evidence>
<evidence type="ECO:0000256" key="2">
    <source>
        <dbReference type="ARBA" id="ARBA00022759"/>
    </source>
</evidence>
<dbReference type="InterPro" id="IPR004601">
    <property type="entry name" value="UvdE"/>
</dbReference>
<dbReference type="GO" id="GO:0016787">
    <property type="term" value="F:hydrolase activity"/>
    <property type="evidence" value="ECO:0007669"/>
    <property type="project" value="UniProtKB-KW"/>
</dbReference>
<dbReference type="Pfam" id="PF03851">
    <property type="entry name" value="UvdE"/>
    <property type="match status" value="1"/>
</dbReference>
<evidence type="ECO:0000256" key="1">
    <source>
        <dbReference type="ARBA" id="ARBA00022722"/>
    </source>
</evidence>
<evidence type="ECO:0000313" key="7">
    <source>
        <dbReference type="EMBL" id="CAB4220725.1"/>
    </source>
</evidence>
<keyword evidence="4" id="KW-0228">DNA excision</keyword>
<reference evidence="7" key="1">
    <citation type="submission" date="2020-05" db="EMBL/GenBank/DDBJ databases">
        <authorList>
            <person name="Chiriac C."/>
            <person name="Salcher M."/>
            <person name="Ghai R."/>
            <person name="Kavagutti S V."/>
        </authorList>
    </citation>
    <scope>NUCLEOTIDE SEQUENCE</scope>
</reference>
<dbReference type="PANTHER" id="PTHR31290:SF5">
    <property type="entry name" value="UV-DAMAGE ENDONUCLEASE"/>
    <property type="match status" value="1"/>
</dbReference>
<name>A0A6J5SZ82_9CAUD</name>
<keyword evidence="3" id="KW-0227">DNA damage</keyword>
<keyword evidence="5" id="KW-0378">Hydrolase</keyword>
<sequence length="346" mass="40144">MTVGRLGSLGFACKWIDHPSQVDGIDAEDDCKQYNTGTTTCAWLKRQTRDIAEQRLWDLMVRNIEATQRLVDRVGELDENLRMVRLSSDLLPVYTQADWSYFWRRSDVRDYCERNFISVGNSARSRNVRVSFHPGQFTVLASINPGIVDRSIEEFEYHADMARWMGFGKQFQDFKINVHISGKEGPAGIRRAHARLSPEARNCITIENEENSWGLDDCLTLSDIVPIVLDIHHHWIREGEYISPNDQRVKQVVESWRGIRPTMHYSVSREDVLVDHTTDDRPRLESLLEHGYKKQKLRAHSDFYWNKSVNEWALSFLNQFDIMCESKGKNLASFALHEEAKQLGLL</sequence>
<accession>A0A6J5SZ82</accession>
<protein>
    <submittedName>
        <fullName evidence="7">Uve UV damage repair endonuclease</fullName>
    </submittedName>
</protein>
<keyword evidence="2 7" id="KW-0255">Endonuclease</keyword>
<dbReference type="GO" id="GO:0006289">
    <property type="term" value="P:nucleotide-excision repair"/>
    <property type="evidence" value="ECO:0007669"/>
    <property type="project" value="InterPro"/>
</dbReference>
<organism evidence="7">
    <name type="scientific">uncultured Caudovirales phage</name>
    <dbReference type="NCBI Taxonomy" id="2100421"/>
    <lineage>
        <taxon>Viruses</taxon>
        <taxon>Duplodnaviria</taxon>
        <taxon>Heunggongvirae</taxon>
        <taxon>Uroviricota</taxon>
        <taxon>Caudoviricetes</taxon>
        <taxon>Peduoviridae</taxon>
        <taxon>Maltschvirus</taxon>
        <taxon>Maltschvirus maltsch</taxon>
    </lineage>
</organism>
<dbReference type="InterPro" id="IPR036237">
    <property type="entry name" value="Xyl_isomerase-like_sf"/>
</dbReference>